<sequence>MALEALKGEKTLQELATIYAVHPNMIALWKKQLVERASMIFEKEGKDKEAEAAERTQDELFRQIGQLQVENEFLKKLQTAVWERTEAIEPEHPELSIGRQCELLGVSRSTFYYRPEEAIARYGVPGIFNTVKGVSSPLMRFSQSWKPMEYRSVWIV</sequence>
<accession>A0A3P3XLP5</accession>
<evidence type="ECO:0008006" key="2">
    <source>
        <dbReference type="Google" id="ProtNLM"/>
    </source>
</evidence>
<organism evidence="1">
    <name type="scientific">uncultured spirochete</name>
    <dbReference type="NCBI Taxonomy" id="156406"/>
    <lineage>
        <taxon>Bacteria</taxon>
        <taxon>Pseudomonadati</taxon>
        <taxon>Spirochaetota</taxon>
        <taxon>Spirochaetia</taxon>
        <taxon>Spirochaetales</taxon>
        <taxon>environmental samples</taxon>
    </lineage>
</organism>
<gene>
    <name evidence="1" type="ORF">SPIROBIBN47_60006</name>
</gene>
<reference evidence="1" key="1">
    <citation type="submission" date="2017-02" db="EMBL/GenBank/DDBJ databases">
        <authorList>
            <person name="Regsiter A."/>
            <person name="William W."/>
        </authorList>
    </citation>
    <scope>NUCLEOTIDE SEQUENCE</scope>
    <source>
        <strain evidence="1">Bib</strain>
    </source>
</reference>
<dbReference type="SUPFAM" id="SSF46689">
    <property type="entry name" value="Homeodomain-like"/>
    <property type="match status" value="1"/>
</dbReference>
<dbReference type="AlphaFoldDB" id="A0A3P3XLP5"/>
<proteinExistence type="predicted"/>
<name>A0A3P3XLP5_9SPIR</name>
<protein>
    <recommendedName>
        <fullName evidence="2">Transposase</fullName>
    </recommendedName>
</protein>
<dbReference type="EMBL" id="FWDM01000038">
    <property type="protein sequence ID" value="SLM15640.1"/>
    <property type="molecule type" value="Genomic_DNA"/>
</dbReference>
<dbReference type="InterPro" id="IPR009057">
    <property type="entry name" value="Homeodomain-like_sf"/>
</dbReference>
<evidence type="ECO:0000313" key="1">
    <source>
        <dbReference type="EMBL" id="SLM15640.1"/>
    </source>
</evidence>